<keyword evidence="6" id="KW-0378">Hydrolase</keyword>
<gene>
    <name evidence="13" type="ordered locus">Lcho_0009</name>
</gene>
<dbReference type="GO" id="GO:0046872">
    <property type="term" value="F:metal ion binding"/>
    <property type="evidence" value="ECO:0007669"/>
    <property type="project" value="UniProtKB-KW"/>
</dbReference>
<evidence type="ECO:0000256" key="7">
    <source>
        <dbReference type="ARBA" id="ARBA00022833"/>
    </source>
</evidence>
<evidence type="ECO:0000256" key="12">
    <source>
        <dbReference type="SAM" id="SignalP"/>
    </source>
</evidence>
<dbReference type="EMBL" id="CP001013">
    <property type="protein sequence ID" value="ACB32285.1"/>
    <property type="molecule type" value="Genomic_DNA"/>
</dbReference>
<dbReference type="InterPro" id="IPR006311">
    <property type="entry name" value="TAT_signal"/>
</dbReference>
<evidence type="ECO:0000256" key="1">
    <source>
        <dbReference type="ARBA" id="ARBA00001947"/>
    </source>
</evidence>
<dbReference type="PANTHER" id="PTHR37425:SF1">
    <property type="entry name" value="OUTER MEMBRANE PROTEIN"/>
    <property type="match status" value="1"/>
</dbReference>
<accession>B1Y555</accession>
<organism evidence="13 14">
    <name type="scientific">Leptothrix cholodnii (strain ATCC 51168 / LMG 8142 / SP-6)</name>
    <name type="common">Leptothrix discophora (strain SP-6)</name>
    <dbReference type="NCBI Taxonomy" id="395495"/>
    <lineage>
        <taxon>Bacteria</taxon>
        <taxon>Pseudomonadati</taxon>
        <taxon>Pseudomonadota</taxon>
        <taxon>Betaproteobacteria</taxon>
        <taxon>Burkholderiales</taxon>
        <taxon>Sphaerotilaceae</taxon>
        <taxon>Leptothrix</taxon>
    </lineage>
</organism>
<proteinExistence type="inferred from homology"/>
<keyword evidence="14" id="KW-1185">Reference proteome</keyword>
<dbReference type="InterPro" id="IPR010275">
    <property type="entry name" value="MepK"/>
</dbReference>
<evidence type="ECO:0000256" key="6">
    <source>
        <dbReference type="ARBA" id="ARBA00022801"/>
    </source>
</evidence>
<feature type="signal peptide" evidence="12">
    <location>
        <begin position="1"/>
        <end position="44"/>
    </location>
</feature>
<comment type="pathway">
    <text evidence="2">Cell wall biogenesis; cell wall polysaccharide biosynthesis.</text>
</comment>
<name>B1Y555_LEPCP</name>
<sequence length="205" mass="22029" precursor="true">MQYHRPHPPVHAHAHAHARPATRRRFLRHAGALALAGAVPVALAAPARTSAATGLGGARELALHHTHTGERIALAYAVDDRYVPEALGALNHFLRDHYSGQVGTIAPPLFDQLHRLHQVLGAAQPFQVISGYRCPETNNTLRLTRGGGGVAKRSLHMDGRAIDVRLPGVPLADLRDAALSLGAGGVGYYPGQQFVHLDNGPVRRW</sequence>
<keyword evidence="9" id="KW-0961">Cell wall biogenesis/degradation</keyword>
<dbReference type="GO" id="GO:0006508">
    <property type="term" value="P:proteolysis"/>
    <property type="evidence" value="ECO:0007669"/>
    <property type="project" value="UniProtKB-KW"/>
</dbReference>
<keyword evidence="4" id="KW-0479">Metal-binding</keyword>
<dbReference type="AlphaFoldDB" id="B1Y555"/>
<dbReference type="Proteomes" id="UP000001693">
    <property type="component" value="Chromosome"/>
</dbReference>
<evidence type="ECO:0000256" key="10">
    <source>
        <dbReference type="ARBA" id="ARBA00093448"/>
    </source>
</evidence>
<dbReference type="GO" id="GO:0071555">
    <property type="term" value="P:cell wall organization"/>
    <property type="evidence" value="ECO:0007669"/>
    <property type="project" value="UniProtKB-KW"/>
</dbReference>
<dbReference type="HOGENOM" id="CLU_080400_1_2_4"/>
<dbReference type="InterPro" id="IPR009045">
    <property type="entry name" value="Zn_M74/Hedgehog-like"/>
</dbReference>
<evidence type="ECO:0000256" key="2">
    <source>
        <dbReference type="ARBA" id="ARBA00004776"/>
    </source>
</evidence>
<evidence type="ECO:0000256" key="8">
    <source>
        <dbReference type="ARBA" id="ARBA00023049"/>
    </source>
</evidence>
<keyword evidence="3" id="KW-0645">Protease</keyword>
<evidence type="ECO:0000256" key="3">
    <source>
        <dbReference type="ARBA" id="ARBA00022670"/>
    </source>
</evidence>
<reference evidence="13 14" key="1">
    <citation type="submission" date="2008-03" db="EMBL/GenBank/DDBJ databases">
        <title>Complete sequence of Leptothrix cholodnii SP-6.</title>
        <authorList>
            <consortium name="US DOE Joint Genome Institute"/>
            <person name="Copeland A."/>
            <person name="Lucas S."/>
            <person name="Lapidus A."/>
            <person name="Glavina del Rio T."/>
            <person name="Dalin E."/>
            <person name="Tice H."/>
            <person name="Bruce D."/>
            <person name="Goodwin L."/>
            <person name="Pitluck S."/>
            <person name="Chertkov O."/>
            <person name="Brettin T."/>
            <person name="Detter J.C."/>
            <person name="Han C."/>
            <person name="Kuske C.R."/>
            <person name="Schmutz J."/>
            <person name="Larimer F."/>
            <person name="Land M."/>
            <person name="Hauser L."/>
            <person name="Kyrpides N."/>
            <person name="Lykidis A."/>
            <person name="Emerson D."/>
            <person name="Richardson P."/>
        </authorList>
    </citation>
    <scope>NUCLEOTIDE SEQUENCE [LARGE SCALE GENOMIC DNA]</scope>
    <source>
        <strain evidence="14">ATCC 51168 / LMG 8142 / SP-6</strain>
    </source>
</reference>
<evidence type="ECO:0000256" key="4">
    <source>
        <dbReference type="ARBA" id="ARBA00022723"/>
    </source>
</evidence>
<dbReference type="eggNOG" id="COG3108">
    <property type="taxonomic scope" value="Bacteria"/>
</dbReference>
<dbReference type="STRING" id="395495.Lcho_0009"/>
<dbReference type="RefSeq" id="WP_012345047.1">
    <property type="nucleotide sequence ID" value="NC_010524.1"/>
</dbReference>
<keyword evidence="7" id="KW-0862">Zinc</keyword>
<dbReference type="OrthoDB" id="9782994at2"/>
<dbReference type="GO" id="GO:0008237">
    <property type="term" value="F:metallopeptidase activity"/>
    <property type="evidence" value="ECO:0007669"/>
    <property type="project" value="UniProtKB-KW"/>
</dbReference>
<dbReference type="Pfam" id="PF05951">
    <property type="entry name" value="Peptidase_M15_2"/>
    <property type="match status" value="1"/>
</dbReference>
<dbReference type="KEGG" id="lch:Lcho_0009"/>
<dbReference type="PANTHER" id="PTHR37425">
    <property type="match status" value="1"/>
</dbReference>
<comment type="cofactor">
    <cofactor evidence="1">
        <name>Zn(2+)</name>
        <dbReference type="ChEBI" id="CHEBI:29105"/>
    </cofactor>
</comment>
<keyword evidence="5 12" id="KW-0732">Signal</keyword>
<evidence type="ECO:0000256" key="5">
    <source>
        <dbReference type="ARBA" id="ARBA00022729"/>
    </source>
</evidence>
<evidence type="ECO:0000256" key="11">
    <source>
        <dbReference type="ARBA" id="ARBA00093666"/>
    </source>
</evidence>
<evidence type="ECO:0000256" key="9">
    <source>
        <dbReference type="ARBA" id="ARBA00023316"/>
    </source>
</evidence>
<dbReference type="PROSITE" id="PS51318">
    <property type="entry name" value="TAT"/>
    <property type="match status" value="1"/>
</dbReference>
<comment type="similarity">
    <text evidence="10">Belongs to the peptidase M15 family.</text>
</comment>
<dbReference type="Gene3D" id="3.30.1380.10">
    <property type="match status" value="1"/>
</dbReference>
<evidence type="ECO:0000313" key="14">
    <source>
        <dbReference type="Proteomes" id="UP000001693"/>
    </source>
</evidence>
<keyword evidence="8" id="KW-0482">Metalloprotease</keyword>
<protein>
    <recommendedName>
        <fullName evidence="11">Murein endopeptidase K</fullName>
    </recommendedName>
</protein>
<evidence type="ECO:0000313" key="13">
    <source>
        <dbReference type="EMBL" id="ACB32285.1"/>
    </source>
</evidence>
<dbReference type="SUPFAM" id="SSF55166">
    <property type="entry name" value="Hedgehog/DD-peptidase"/>
    <property type="match status" value="1"/>
</dbReference>
<feature type="chain" id="PRO_5002773028" description="Murein endopeptidase K" evidence="12">
    <location>
        <begin position="45"/>
        <end position="205"/>
    </location>
</feature>